<dbReference type="NCBIfam" id="TIGR00229">
    <property type="entry name" value="sensory_box"/>
    <property type="match status" value="1"/>
</dbReference>
<dbReference type="Gene3D" id="3.30.450.20">
    <property type="entry name" value="PAS domain"/>
    <property type="match status" value="1"/>
</dbReference>
<sequence length="213" mass="22116">MFYVISRGSSADLQDLLVAHSGDSGGGAGAADARAPSLRETVARCSQRLTQGPDGLADGTPVTYERALEASSQARVIPEPRPPFRVVAVSREFERLSGWRAAEVRGLPLAELLQGGAAAPETLHSIRGAAATYELVAVACVHARKDGSTVPARLAVSPLFDGHGHVTHLLGVVTHQQAGGEAAAGARQEQQHAPVAAAAQQVEAHHLAATQHE</sequence>
<keyword evidence="2" id="KW-0716">Sensory transduction</keyword>
<feature type="domain" description="PAS fold-4" evidence="3">
    <location>
        <begin position="84"/>
        <end position="174"/>
    </location>
</feature>
<dbReference type="AlphaFoldDB" id="A0A0D2J7I8"/>
<dbReference type="InterPro" id="IPR013656">
    <property type="entry name" value="PAS_4"/>
</dbReference>
<dbReference type="Proteomes" id="UP000054498">
    <property type="component" value="Unassembled WGS sequence"/>
</dbReference>
<dbReference type="InterPro" id="IPR035965">
    <property type="entry name" value="PAS-like_dom_sf"/>
</dbReference>
<dbReference type="KEGG" id="mng:MNEG_12211"/>
<dbReference type="SUPFAM" id="SSF55785">
    <property type="entry name" value="PYP-like sensor domain (PAS domain)"/>
    <property type="match status" value="1"/>
</dbReference>
<dbReference type="GeneID" id="25729551"/>
<dbReference type="Pfam" id="PF08448">
    <property type="entry name" value="PAS_4"/>
    <property type="match status" value="1"/>
</dbReference>
<dbReference type="GO" id="GO:0009881">
    <property type="term" value="F:photoreceptor activity"/>
    <property type="evidence" value="ECO:0007669"/>
    <property type="project" value="UniProtKB-KW"/>
</dbReference>
<dbReference type="RefSeq" id="XP_013894772.1">
    <property type="nucleotide sequence ID" value="XM_014039318.1"/>
</dbReference>
<gene>
    <name evidence="4" type="ORF">MNEG_12211</name>
</gene>
<dbReference type="OrthoDB" id="432483at2759"/>
<accession>A0A0D2J7I8</accession>
<evidence type="ECO:0000256" key="1">
    <source>
        <dbReference type="ARBA" id="ARBA00022543"/>
    </source>
</evidence>
<keyword evidence="5" id="KW-1185">Reference proteome</keyword>
<evidence type="ECO:0000256" key="2">
    <source>
        <dbReference type="ARBA" id="ARBA00022606"/>
    </source>
</evidence>
<keyword evidence="1" id="KW-0675">Receptor</keyword>
<dbReference type="EMBL" id="KK103342">
    <property type="protein sequence ID" value="KIY95752.1"/>
    <property type="molecule type" value="Genomic_DNA"/>
</dbReference>
<evidence type="ECO:0000313" key="4">
    <source>
        <dbReference type="EMBL" id="KIY95752.1"/>
    </source>
</evidence>
<keyword evidence="1" id="KW-0600">Photoreceptor protein</keyword>
<evidence type="ECO:0000313" key="5">
    <source>
        <dbReference type="Proteomes" id="UP000054498"/>
    </source>
</evidence>
<protein>
    <recommendedName>
        <fullName evidence="3">PAS fold-4 domain-containing protein</fullName>
    </recommendedName>
</protein>
<proteinExistence type="predicted"/>
<keyword evidence="1" id="KW-0157">Chromophore</keyword>
<reference evidence="4 5" key="1">
    <citation type="journal article" date="2013" name="BMC Genomics">
        <title>Reconstruction of the lipid metabolism for the microalga Monoraphidium neglectum from its genome sequence reveals characteristics suitable for biofuel production.</title>
        <authorList>
            <person name="Bogen C."/>
            <person name="Al-Dilaimi A."/>
            <person name="Albersmeier A."/>
            <person name="Wichmann J."/>
            <person name="Grundmann M."/>
            <person name="Rupp O."/>
            <person name="Lauersen K.J."/>
            <person name="Blifernez-Klassen O."/>
            <person name="Kalinowski J."/>
            <person name="Goesmann A."/>
            <person name="Mussgnug J.H."/>
            <person name="Kruse O."/>
        </authorList>
    </citation>
    <scope>NUCLEOTIDE SEQUENCE [LARGE SCALE GENOMIC DNA]</scope>
    <source>
        <strain evidence="4 5">SAG 48.87</strain>
    </source>
</reference>
<dbReference type="InterPro" id="IPR000014">
    <property type="entry name" value="PAS"/>
</dbReference>
<evidence type="ECO:0000259" key="3">
    <source>
        <dbReference type="Pfam" id="PF08448"/>
    </source>
</evidence>
<organism evidence="4 5">
    <name type="scientific">Monoraphidium neglectum</name>
    <dbReference type="NCBI Taxonomy" id="145388"/>
    <lineage>
        <taxon>Eukaryota</taxon>
        <taxon>Viridiplantae</taxon>
        <taxon>Chlorophyta</taxon>
        <taxon>core chlorophytes</taxon>
        <taxon>Chlorophyceae</taxon>
        <taxon>CS clade</taxon>
        <taxon>Sphaeropleales</taxon>
        <taxon>Selenastraceae</taxon>
        <taxon>Monoraphidium</taxon>
    </lineage>
</organism>
<name>A0A0D2J7I8_9CHLO</name>